<feature type="chain" id="PRO_5011438174" evidence="8">
    <location>
        <begin position="28"/>
        <end position="491"/>
    </location>
</feature>
<keyword evidence="7" id="KW-0862">Zinc</keyword>
<evidence type="ECO:0000313" key="11">
    <source>
        <dbReference type="EMBL" id="SDI01659.1"/>
    </source>
</evidence>
<organism evidence="11 12">
    <name type="scientific">Sinosporangium album</name>
    <dbReference type="NCBI Taxonomy" id="504805"/>
    <lineage>
        <taxon>Bacteria</taxon>
        <taxon>Bacillati</taxon>
        <taxon>Actinomycetota</taxon>
        <taxon>Actinomycetes</taxon>
        <taxon>Streptosporangiales</taxon>
        <taxon>Streptosporangiaceae</taxon>
        <taxon>Sinosporangium</taxon>
    </lineage>
</organism>
<evidence type="ECO:0000256" key="5">
    <source>
        <dbReference type="ARBA" id="ARBA00022729"/>
    </source>
</evidence>
<evidence type="ECO:0000256" key="6">
    <source>
        <dbReference type="ARBA" id="ARBA00022801"/>
    </source>
</evidence>
<dbReference type="CDD" id="cd03876">
    <property type="entry name" value="M28_SGAP_like"/>
    <property type="match status" value="1"/>
</dbReference>
<feature type="domain" description="PA" evidence="9">
    <location>
        <begin position="149"/>
        <end position="228"/>
    </location>
</feature>
<evidence type="ECO:0000256" key="2">
    <source>
        <dbReference type="ARBA" id="ARBA00022438"/>
    </source>
</evidence>
<feature type="domain" description="Peptidase M28" evidence="10">
    <location>
        <begin position="250"/>
        <end position="466"/>
    </location>
</feature>
<sequence length="491" mass="51889">MSSHLFTRLFGAAVAVIPLCPTAPAFAENPVHVLEKAVSGAGVSKHLIAFQAIADAHGGNRAAGLPGYAASVDYVAGLLRKAGYEVILQPFRFNFYREIGKPSFERVGAAPYEHPADFSTVEHSGPGDVTAQVQPVDVRLPPDSRPSTSTSGCEPSDFTSFVPGRIALLQRGGCPFRVKATNAVTAGAAAVIIFNEGRPGRTDSFNGSLEEPHSVPVVATSYGIGRELAETRATVRVATQVESESRVSHNVIVQTEHGDPDDVVVVGAHLDSVQEGAGINDNGSGAGAVLEVALAMAEHKPRRAVRFIWWGAEELGLIGSKHYVRALSPQERSKIKLYLNFDMVASPNYIYGIYDGDDSDKVGQGPGPAGSAEIERAFQKYYEKRSLPHMGTDFTGRSDYGPFIEYGIPAGGLFTGGETPKTPAQAALFGGTAGLSYDSCYHRACDDLSNINHTALDVNTDAIASVTATFAWPTAAARSTTPSAPAPRESG</sequence>
<keyword evidence="3" id="KW-0645">Protease</keyword>
<dbReference type="AlphaFoldDB" id="A0A1G8H522"/>
<feature type="signal peptide" evidence="8">
    <location>
        <begin position="1"/>
        <end position="27"/>
    </location>
</feature>
<keyword evidence="6" id="KW-0378">Hydrolase</keyword>
<dbReference type="SUPFAM" id="SSF52025">
    <property type="entry name" value="PA domain"/>
    <property type="match status" value="1"/>
</dbReference>
<dbReference type="RefSeq" id="WP_176955649.1">
    <property type="nucleotide sequence ID" value="NZ_FNCN01000030.1"/>
</dbReference>
<gene>
    <name evidence="11" type="ORF">SAMN05421505_13066</name>
</gene>
<evidence type="ECO:0000256" key="4">
    <source>
        <dbReference type="ARBA" id="ARBA00022723"/>
    </source>
</evidence>
<keyword evidence="12" id="KW-1185">Reference proteome</keyword>
<evidence type="ECO:0000256" key="1">
    <source>
        <dbReference type="ARBA" id="ARBA00005957"/>
    </source>
</evidence>
<dbReference type="EMBL" id="FNCN01000030">
    <property type="protein sequence ID" value="SDI01659.1"/>
    <property type="molecule type" value="Genomic_DNA"/>
</dbReference>
<accession>A0A1G8H522</accession>
<reference evidence="11 12" key="1">
    <citation type="submission" date="2016-10" db="EMBL/GenBank/DDBJ databases">
        <authorList>
            <person name="de Groot N.N."/>
        </authorList>
    </citation>
    <scope>NUCLEOTIDE SEQUENCE [LARGE SCALE GENOMIC DNA]</scope>
    <source>
        <strain evidence="11 12">CPCC 201354</strain>
    </source>
</reference>
<evidence type="ECO:0000259" key="9">
    <source>
        <dbReference type="Pfam" id="PF02225"/>
    </source>
</evidence>
<dbReference type="Proteomes" id="UP000198923">
    <property type="component" value="Unassembled WGS sequence"/>
</dbReference>
<dbReference type="PANTHER" id="PTHR12147">
    <property type="entry name" value="METALLOPEPTIDASE M28 FAMILY MEMBER"/>
    <property type="match status" value="1"/>
</dbReference>
<comment type="similarity">
    <text evidence="1">Belongs to the peptidase M28 family. M28A subfamily.</text>
</comment>
<protein>
    <submittedName>
        <fullName evidence="11">Aminopeptidase Y</fullName>
    </submittedName>
</protein>
<dbReference type="GO" id="GO:0046872">
    <property type="term" value="F:metal ion binding"/>
    <property type="evidence" value="ECO:0007669"/>
    <property type="project" value="UniProtKB-KW"/>
</dbReference>
<dbReference type="PANTHER" id="PTHR12147:SF26">
    <property type="entry name" value="PEPTIDASE M28 DOMAIN-CONTAINING PROTEIN"/>
    <property type="match status" value="1"/>
</dbReference>
<keyword evidence="2 11" id="KW-0031">Aminopeptidase</keyword>
<dbReference type="InterPro" id="IPR045175">
    <property type="entry name" value="M28_fam"/>
</dbReference>
<name>A0A1G8H522_9ACTN</name>
<dbReference type="Gene3D" id="3.40.630.10">
    <property type="entry name" value="Zn peptidases"/>
    <property type="match status" value="1"/>
</dbReference>
<dbReference type="InterPro" id="IPR041756">
    <property type="entry name" value="M28_SGAP-like"/>
</dbReference>
<evidence type="ECO:0000259" key="10">
    <source>
        <dbReference type="Pfam" id="PF04389"/>
    </source>
</evidence>
<dbReference type="Pfam" id="PF04389">
    <property type="entry name" value="Peptidase_M28"/>
    <property type="match status" value="1"/>
</dbReference>
<proteinExistence type="inferred from homology"/>
<keyword evidence="4" id="KW-0479">Metal-binding</keyword>
<dbReference type="InterPro" id="IPR003137">
    <property type="entry name" value="PA_domain"/>
</dbReference>
<dbReference type="GO" id="GO:0006508">
    <property type="term" value="P:proteolysis"/>
    <property type="evidence" value="ECO:0007669"/>
    <property type="project" value="UniProtKB-KW"/>
</dbReference>
<dbReference type="InterPro" id="IPR046450">
    <property type="entry name" value="PA_dom_sf"/>
</dbReference>
<evidence type="ECO:0000313" key="12">
    <source>
        <dbReference type="Proteomes" id="UP000198923"/>
    </source>
</evidence>
<dbReference type="SUPFAM" id="SSF53187">
    <property type="entry name" value="Zn-dependent exopeptidases"/>
    <property type="match status" value="1"/>
</dbReference>
<evidence type="ECO:0000256" key="3">
    <source>
        <dbReference type="ARBA" id="ARBA00022670"/>
    </source>
</evidence>
<dbReference type="GO" id="GO:0008235">
    <property type="term" value="F:metalloexopeptidase activity"/>
    <property type="evidence" value="ECO:0007669"/>
    <property type="project" value="InterPro"/>
</dbReference>
<dbReference type="Gene3D" id="3.50.30.30">
    <property type="match status" value="1"/>
</dbReference>
<keyword evidence="5 8" id="KW-0732">Signal</keyword>
<dbReference type="InterPro" id="IPR007484">
    <property type="entry name" value="Peptidase_M28"/>
</dbReference>
<evidence type="ECO:0000256" key="7">
    <source>
        <dbReference type="ARBA" id="ARBA00022833"/>
    </source>
</evidence>
<dbReference type="Pfam" id="PF02225">
    <property type="entry name" value="PA"/>
    <property type="match status" value="1"/>
</dbReference>
<dbReference type="STRING" id="504805.SAMN05421505_13066"/>
<dbReference type="GO" id="GO:0004177">
    <property type="term" value="F:aminopeptidase activity"/>
    <property type="evidence" value="ECO:0007669"/>
    <property type="project" value="UniProtKB-KW"/>
</dbReference>
<evidence type="ECO:0000256" key="8">
    <source>
        <dbReference type="SAM" id="SignalP"/>
    </source>
</evidence>